<dbReference type="AlphaFoldDB" id="A0A8H7TXZ3"/>
<protein>
    <submittedName>
        <fullName evidence="2">Uncharacterized protein</fullName>
    </submittedName>
</protein>
<feature type="region of interest" description="Disordered" evidence="1">
    <location>
        <begin position="250"/>
        <end position="298"/>
    </location>
</feature>
<proteinExistence type="predicted"/>
<gene>
    <name evidence="2" type="ORF">IEO21_09357</name>
</gene>
<dbReference type="Proteomes" id="UP000639403">
    <property type="component" value="Unassembled WGS sequence"/>
</dbReference>
<reference evidence="2" key="1">
    <citation type="submission" date="2020-11" db="EMBL/GenBank/DDBJ databases">
        <authorList>
            <person name="Koelle M."/>
            <person name="Horta M.A.C."/>
            <person name="Nowrousian M."/>
            <person name="Ohm R.A."/>
            <person name="Benz P."/>
            <person name="Pilgard A."/>
        </authorList>
    </citation>
    <scope>NUCLEOTIDE SEQUENCE</scope>
    <source>
        <strain evidence="2">FPRL280</strain>
    </source>
</reference>
<reference evidence="2" key="2">
    <citation type="journal article" name="Front. Microbiol.">
        <title>Degradative Capacity of Two Strains of Rhodonia placenta: From Phenotype to Genotype.</title>
        <authorList>
            <person name="Kolle M."/>
            <person name="Horta M.A.C."/>
            <person name="Nowrousian M."/>
            <person name="Ohm R.A."/>
            <person name="Benz J.P."/>
            <person name="Pilgard A."/>
        </authorList>
    </citation>
    <scope>NUCLEOTIDE SEQUENCE</scope>
    <source>
        <strain evidence="2">FPRL280</strain>
    </source>
</reference>
<evidence type="ECO:0000313" key="3">
    <source>
        <dbReference type="Proteomes" id="UP000639403"/>
    </source>
</evidence>
<comment type="caution">
    <text evidence="2">The sequence shown here is derived from an EMBL/GenBank/DDBJ whole genome shotgun (WGS) entry which is preliminary data.</text>
</comment>
<evidence type="ECO:0000256" key="1">
    <source>
        <dbReference type="SAM" id="MobiDB-lite"/>
    </source>
</evidence>
<accession>A0A8H7TXZ3</accession>
<name>A0A8H7TXZ3_9APHY</name>
<organism evidence="2 3">
    <name type="scientific">Rhodonia placenta</name>
    <dbReference type="NCBI Taxonomy" id="104341"/>
    <lineage>
        <taxon>Eukaryota</taxon>
        <taxon>Fungi</taxon>
        <taxon>Dikarya</taxon>
        <taxon>Basidiomycota</taxon>
        <taxon>Agaricomycotina</taxon>
        <taxon>Agaricomycetes</taxon>
        <taxon>Polyporales</taxon>
        <taxon>Adustoporiaceae</taxon>
        <taxon>Rhodonia</taxon>
    </lineage>
</organism>
<dbReference type="EMBL" id="JADOXO010000433">
    <property type="protein sequence ID" value="KAF9804515.1"/>
    <property type="molecule type" value="Genomic_DNA"/>
</dbReference>
<sequence>MWINLSHINKCHKVPVSSGSIPARLLPGAPSQPQNLHLEQRVTDAAGNVPYDAISDRRPLQVPHGTAQVGVENVFRTNHANFISGNEAPKRGQQDLTHISSILATAHAAVQPPSQSTQPLSQSLLHEDNTPISAQGVRHVEPRQRLSLFEPQMVDFSVDGLNPENGFPMDVIYESLPARMMRDSNTPIAPLLRPCSGAHTPKFNSSGRFTCPTWPPDTLSRSAYWDYQAVGIVALLERQHEDHLLLPSDMQDAATSPGTGGVVSEKQVPPPKASPSRLDTRSGRRYVRGGYKLLDPPT</sequence>
<evidence type="ECO:0000313" key="2">
    <source>
        <dbReference type="EMBL" id="KAF9804515.1"/>
    </source>
</evidence>